<dbReference type="AlphaFoldDB" id="A0AA89AHE2"/>
<dbReference type="GO" id="GO:0004674">
    <property type="term" value="F:protein serine/threonine kinase activity"/>
    <property type="evidence" value="ECO:0007669"/>
    <property type="project" value="TreeGrafter"/>
</dbReference>
<dbReference type="EMBL" id="JAVXUP010002634">
    <property type="protein sequence ID" value="KAK3002222.1"/>
    <property type="molecule type" value="Genomic_DNA"/>
</dbReference>
<dbReference type="Pfam" id="PF07714">
    <property type="entry name" value="PK_Tyr_Ser-Thr"/>
    <property type="match status" value="1"/>
</dbReference>
<dbReference type="GO" id="GO:0005886">
    <property type="term" value="C:plasma membrane"/>
    <property type="evidence" value="ECO:0007669"/>
    <property type="project" value="TreeGrafter"/>
</dbReference>
<evidence type="ECO:0000259" key="5">
    <source>
        <dbReference type="PROSITE" id="PS50011"/>
    </source>
</evidence>
<gene>
    <name evidence="6" type="ORF">RJ639_020775</name>
</gene>
<dbReference type="GO" id="GO:0007166">
    <property type="term" value="P:cell surface receptor signaling pathway"/>
    <property type="evidence" value="ECO:0007669"/>
    <property type="project" value="InterPro"/>
</dbReference>
<protein>
    <recommendedName>
        <fullName evidence="5">Protein kinase domain-containing protein</fullName>
    </recommendedName>
</protein>
<dbReference type="FunFam" id="3.30.200.20:FF:001332">
    <property type="entry name" value="Wall-associated receptor kinase-like 10"/>
    <property type="match status" value="1"/>
</dbReference>
<dbReference type="InterPro" id="IPR008271">
    <property type="entry name" value="Ser/Thr_kinase_AS"/>
</dbReference>
<keyword evidence="1" id="KW-0547">Nucleotide-binding</keyword>
<comment type="caution">
    <text evidence="6">The sequence shown here is derived from an EMBL/GenBank/DDBJ whole genome shotgun (WGS) entry which is preliminary data.</text>
</comment>
<dbReference type="SMART" id="SM00220">
    <property type="entry name" value="S_TKc"/>
    <property type="match status" value="1"/>
</dbReference>
<evidence type="ECO:0000313" key="7">
    <source>
        <dbReference type="Proteomes" id="UP001188597"/>
    </source>
</evidence>
<dbReference type="InterPro" id="IPR001245">
    <property type="entry name" value="Ser-Thr/Tyr_kinase_cat_dom"/>
</dbReference>
<dbReference type="Gene3D" id="1.10.510.10">
    <property type="entry name" value="Transferase(Phosphotransferase) domain 1"/>
    <property type="match status" value="1"/>
</dbReference>
<accession>A0AA89AHE2</accession>
<reference evidence="6" key="1">
    <citation type="submission" date="2022-12" db="EMBL/GenBank/DDBJ databases">
        <title>Draft genome assemblies for two species of Escallonia (Escalloniales).</title>
        <authorList>
            <person name="Chanderbali A."/>
            <person name="Dervinis C."/>
            <person name="Anghel I."/>
            <person name="Soltis D."/>
            <person name="Soltis P."/>
            <person name="Zapata F."/>
        </authorList>
    </citation>
    <scope>NUCLEOTIDE SEQUENCE</scope>
    <source>
        <strain evidence="6">UCBG64.0493</strain>
        <tissue evidence="6">Leaf</tissue>
    </source>
</reference>
<evidence type="ECO:0000256" key="1">
    <source>
        <dbReference type="ARBA" id="ARBA00022741"/>
    </source>
</evidence>
<comment type="catalytic activity">
    <reaction evidence="3">
        <text>L-seryl-[protein] + ATP = O-phospho-L-seryl-[protein] + ADP + H(+)</text>
        <dbReference type="Rhea" id="RHEA:17989"/>
        <dbReference type="Rhea" id="RHEA-COMP:9863"/>
        <dbReference type="Rhea" id="RHEA-COMP:11604"/>
        <dbReference type="ChEBI" id="CHEBI:15378"/>
        <dbReference type="ChEBI" id="CHEBI:29999"/>
        <dbReference type="ChEBI" id="CHEBI:30616"/>
        <dbReference type="ChEBI" id="CHEBI:83421"/>
        <dbReference type="ChEBI" id="CHEBI:456216"/>
    </reaction>
</comment>
<dbReference type="InterPro" id="IPR045274">
    <property type="entry name" value="WAK-like"/>
</dbReference>
<keyword evidence="2" id="KW-0067">ATP-binding</keyword>
<dbReference type="Proteomes" id="UP001188597">
    <property type="component" value="Unassembled WGS sequence"/>
</dbReference>
<sequence>MLTDGRNVVVKKPKLETEGKVDEQFINEVAVLSQINHRNVVKLHGCCLETKVPLLVYEYIPNGTLFKYIHDHNEEFPLSWDVRLRIATEVAGALAYLHSGAPLPIYHRDIKSTNILLDDEYRVKPCGFWDFQISCS</sequence>
<dbReference type="GO" id="GO:0005524">
    <property type="term" value="F:ATP binding"/>
    <property type="evidence" value="ECO:0007669"/>
    <property type="project" value="UniProtKB-KW"/>
</dbReference>
<dbReference type="SUPFAM" id="SSF56112">
    <property type="entry name" value="Protein kinase-like (PK-like)"/>
    <property type="match status" value="1"/>
</dbReference>
<keyword evidence="7" id="KW-1185">Reference proteome</keyword>
<dbReference type="PROSITE" id="PS00108">
    <property type="entry name" value="PROTEIN_KINASE_ST"/>
    <property type="match status" value="1"/>
</dbReference>
<dbReference type="InterPro" id="IPR000719">
    <property type="entry name" value="Prot_kinase_dom"/>
</dbReference>
<name>A0AA89AHE2_9ASTE</name>
<evidence type="ECO:0000256" key="2">
    <source>
        <dbReference type="ARBA" id="ARBA00022840"/>
    </source>
</evidence>
<evidence type="ECO:0000256" key="3">
    <source>
        <dbReference type="ARBA" id="ARBA00047558"/>
    </source>
</evidence>
<dbReference type="PROSITE" id="PS50011">
    <property type="entry name" value="PROTEIN_KINASE_DOM"/>
    <property type="match status" value="1"/>
</dbReference>
<comment type="catalytic activity">
    <reaction evidence="4">
        <text>L-threonyl-[protein] + ATP = O-phospho-L-threonyl-[protein] + ADP + H(+)</text>
        <dbReference type="Rhea" id="RHEA:46608"/>
        <dbReference type="Rhea" id="RHEA-COMP:11060"/>
        <dbReference type="Rhea" id="RHEA-COMP:11605"/>
        <dbReference type="ChEBI" id="CHEBI:15378"/>
        <dbReference type="ChEBI" id="CHEBI:30013"/>
        <dbReference type="ChEBI" id="CHEBI:30616"/>
        <dbReference type="ChEBI" id="CHEBI:61977"/>
        <dbReference type="ChEBI" id="CHEBI:456216"/>
    </reaction>
</comment>
<organism evidence="6 7">
    <name type="scientific">Escallonia herrerae</name>
    <dbReference type="NCBI Taxonomy" id="1293975"/>
    <lineage>
        <taxon>Eukaryota</taxon>
        <taxon>Viridiplantae</taxon>
        <taxon>Streptophyta</taxon>
        <taxon>Embryophyta</taxon>
        <taxon>Tracheophyta</taxon>
        <taxon>Spermatophyta</taxon>
        <taxon>Magnoliopsida</taxon>
        <taxon>eudicotyledons</taxon>
        <taxon>Gunneridae</taxon>
        <taxon>Pentapetalae</taxon>
        <taxon>asterids</taxon>
        <taxon>campanulids</taxon>
        <taxon>Escalloniales</taxon>
        <taxon>Escalloniaceae</taxon>
        <taxon>Escallonia</taxon>
    </lineage>
</organism>
<dbReference type="PANTHER" id="PTHR27005:SF515">
    <property type="entry name" value="WALL-ASSOCIATED RECEPTOR KINASE-LIKE 10-RELATED"/>
    <property type="match status" value="1"/>
</dbReference>
<evidence type="ECO:0000313" key="6">
    <source>
        <dbReference type="EMBL" id="KAK3002222.1"/>
    </source>
</evidence>
<dbReference type="PANTHER" id="PTHR27005">
    <property type="entry name" value="WALL-ASSOCIATED RECEPTOR KINASE-LIKE 21"/>
    <property type="match status" value="1"/>
</dbReference>
<evidence type="ECO:0000256" key="4">
    <source>
        <dbReference type="ARBA" id="ARBA00047951"/>
    </source>
</evidence>
<dbReference type="InterPro" id="IPR011009">
    <property type="entry name" value="Kinase-like_dom_sf"/>
</dbReference>
<proteinExistence type="predicted"/>
<feature type="domain" description="Protein kinase" evidence="5">
    <location>
        <begin position="1"/>
        <end position="136"/>
    </location>
</feature>